<proteinExistence type="predicted"/>
<evidence type="ECO:0000313" key="1">
    <source>
        <dbReference type="EMBL" id="EDP10660.1"/>
    </source>
</evidence>
<comment type="caution">
    <text evidence="1">The sequence shown here is derived from an EMBL/GenBank/DDBJ whole genome shotgun (WGS) entry which is preliminary data.</text>
</comment>
<dbReference type="EMBL" id="ABAW02000024">
    <property type="protein sequence ID" value="EDP10660.1"/>
    <property type="molecule type" value="Genomic_DNA"/>
</dbReference>
<dbReference type="AlphaFoldDB" id="A8RDE7"/>
<evidence type="ECO:0000313" key="2">
    <source>
        <dbReference type="Proteomes" id="UP000004090"/>
    </source>
</evidence>
<reference evidence="1 2" key="1">
    <citation type="submission" date="2007-09" db="EMBL/GenBank/DDBJ databases">
        <title>Draft genome sequence of Eubacterium dolichum (DSM 3991).</title>
        <authorList>
            <person name="Sudarsanam P."/>
            <person name="Ley R."/>
            <person name="Guruge J."/>
            <person name="Turnbaugh P.J."/>
            <person name="Mahowald M."/>
            <person name="Liep D."/>
            <person name="Gordon J."/>
        </authorList>
    </citation>
    <scope>NUCLEOTIDE SEQUENCE [LARGE SCALE GENOMIC DNA]</scope>
    <source>
        <strain evidence="1 2">DSM 3991</strain>
    </source>
</reference>
<dbReference type="STRING" id="428127.EUBDOL_01918"/>
<reference evidence="1 2" key="2">
    <citation type="submission" date="2007-09" db="EMBL/GenBank/DDBJ databases">
        <authorList>
            <person name="Fulton L."/>
            <person name="Clifton S."/>
            <person name="Fulton B."/>
            <person name="Xu J."/>
            <person name="Minx P."/>
            <person name="Pepin K.H."/>
            <person name="Johnson M."/>
            <person name="Thiruvilangam P."/>
            <person name="Bhonagiri V."/>
            <person name="Nash W.E."/>
            <person name="Mardis E.R."/>
            <person name="Wilson R.K."/>
        </authorList>
    </citation>
    <scope>NUCLEOTIDE SEQUENCE [LARGE SCALE GENOMIC DNA]</scope>
    <source>
        <strain evidence="1 2">DSM 3991</strain>
    </source>
</reference>
<protein>
    <submittedName>
        <fullName evidence="1">Uncharacterized protein</fullName>
    </submittedName>
</protein>
<dbReference type="HOGENOM" id="CLU_3270189_0_0_9"/>
<organism evidence="1 2">
    <name type="scientific">Amedibacillus dolichus DSM 3991</name>
    <dbReference type="NCBI Taxonomy" id="428127"/>
    <lineage>
        <taxon>Bacteria</taxon>
        <taxon>Bacillati</taxon>
        <taxon>Bacillota</taxon>
        <taxon>Erysipelotrichia</taxon>
        <taxon>Erysipelotrichales</taxon>
        <taxon>Erysipelotrichaceae</taxon>
        <taxon>Amedibacillus</taxon>
    </lineage>
</organism>
<accession>A8RDE7</accession>
<sequence length="41" mass="5008">MLVRIAISKIRKRLIFMKNKESYFFLSEMLYNKKKEKGLVL</sequence>
<gene>
    <name evidence="1" type="ORF">EUBDOL_01918</name>
</gene>
<name>A8RDE7_9FIRM</name>
<dbReference type="Proteomes" id="UP000004090">
    <property type="component" value="Unassembled WGS sequence"/>
</dbReference>